<evidence type="ECO:0000313" key="3">
    <source>
        <dbReference type="Proteomes" id="UP000758603"/>
    </source>
</evidence>
<evidence type="ECO:0000313" key="2">
    <source>
        <dbReference type="EMBL" id="KAH6648380.1"/>
    </source>
</evidence>
<organism evidence="2 3">
    <name type="scientific">Truncatella angustata</name>
    <dbReference type="NCBI Taxonomy" id="152316"/>
    <lineage>
        <taxon>Eukaryota</taxon>
        <taxon>Fungi</taxon>
        <taxon>Dikarya</taxon>
        <taxon>Ascomycota</taxon>
        <taxon>Pezizomycotina</taxon>
        <taxon>Sordariomycetes</taxon>
        <taxon>Xylariomycetidae</taxon>
        <taxon>Amphisphaeriales</taxon>
        <taxon>Sporocadaceae</taxon>
        <taxon>Truncatella</taxon>
    </lineage>
</organism>
<dbReference type="RefSeq" id="XP_045954887.1">
    <property type="nucleotide sequence ID" value="XM_046100460.1"/>
</dbReference>
<sequence>MKYSQIATPLLLAGSALAAPLSSVQKVEIRAESAASMISAIAPDASKCTDTASECRTAEQAAPWLITALSTYGIITYGEIAGLLALMAYESGDFQYKHNVSPGRPGQGTVNMQTFDYNLEYAGTFAELDAQVAALGTITTDAQKNQLLALVTDDKYNFGSAGWYYTTKCASVRPELQKGTDAGFAAYMACVGVTVTDERNAYWTRAKQTFGL</sequence>
<dbReference type="GeneID" id="70129352"/>
<accession>A0A9P8ZSI2</accession>
<evidence type="ECO:0000256" key="1">
    <source>
        <dbReference type="SAM" id="SignalP"/>
    </source>
</evidence>
<keyword evidence="3" id="KW-1185">Reference proteome</keyword>
<proteinExistence type="predicted"/>
<feature type="signal peptide" evidence="1">
    <location>
        <begin position="1"/>
        <end position="18"/>
    </location>
</feature>
<dbReference type="AlphaFoldDB" id="A0A9P8ZSI2"/>
<reference evidence="2" key="1">
    <citation type="journal article" date="2021" name="Nat. Commun.">
        <title>Genetic determinants of endophytism in the Arabidopsis root mycobiome.</title>
        <authorList>
            <person name="Mesny F."/>
            <person name="Miyauchi S."/>
            <person name="Thiergart T."/>
            <person name="Pickel B."/>
            <person name="Atanasova L."/>
            <person name="Karlsson M."/>
            <person name="Huettel B."/>
            <person name="Barry K.W."/>
            <person name="Haridas S."/>
            <person name="Chen C."/>
            <person name="Bauer D."/>
            <person name="Andreopoulos W."/>
            <person name="Pangilinan J."/>
            <person name="LaButti K."/>
            <person name="Riley R."/>
            <person name="Lipzen A."/>
            <person name="Clum A."/>
            <person name="Drula E."/>
            <person name="Henrissat B."/>
            <person name="Kohler A."/>
            <person name="Grigoriev I.V."/>
            <person name="Martin F.M."/>
            <person name="Hacquard S."/>
        </authorList>
    </citation>
    <scope>NUCLEOTIDE SEQUENCE</scope>
    <source>
        <strain evidence="2">MPI-SDFR-AT-0073</strain>
    </source>
</reference>
<keyword evidence="1" id="KW-0732">Signal</keyword>
<comment type="caution">
    <text evidence="2">The sequence shown here is derived from an EMBL/GenBank/DDBJ whole genome shotgun (WGS) entry which is preliminary data.</text>
</comment>
<dbReference type="EMBL" id="JAGPXC010000007">
    <property type="protein sequence ID" value="KAH6648380.1"/>
    <property type="molecule type" value="Genomic_DNA"/>
</dbReference>
<feature type="chain" id="PRO_5040380735" evidence="1">
    <location>
        <begin position="19"/>
        <end position="212"/>
    </location>
</feature>
<dbReference type="Proteomes" id="UP000758603">
    <property type="component" value="Unassembled WGS sequence"/>
</dbReference>
<gene>
    <name evidence="2" type="ORF">BKA67DRAFT_538420</name>
</gene>
<protein>
    <submittedName>
        <fullName evidence="2">Uncharacterized protein</fullName>
    </submittedName>
</protein>
<name>A0A9P8ZSI2_9PEZI</name>
<dbReference type="OrthoDB" id="2349272at2759"/>